<keyword evidence="2" id="KW-1185">Reference proteome</keyword>
<dbReference type="Proteomes" id="UP001210231">
    <property type="component" value="Unassembled WGS sequence"/>
</dbReference>
<evidence type="ECO:0000313" key="1">
    <source>
        <dbReference type="EMBL" id="MDA3616156.1"/>
    </source>
</evidence>
<organism evidence="1 2">
    <name type="scientific">Polluticaenibacter yanchengensis</name>
    <dbReference type="NCBI Taxonomy" id="3014562"/>
    <lineage>
        <taxon>Bacteria</taxon>
        <taxon>Pseudomonadati</taxon>
        <taxon>Bacteroidota</taxon>
        <taxon>Chitinophagia</taxon>
        <taxon>Chitinophagales</taxon>
        <taxon>Chitinophagaceae</taxon>
        <taxon>Polluticaenibacter</taxon>
    </lineage>
</organism>
<comment type="caution">
    <text evidence="1">The sequence shown here is derived from an EMBL/GenBank/DDBJ whole genome shotgun (WGS) entry which is preliminary data.</text>
</comment>
<accession>A0ABT4UMS7</accession>
<proteinExistence type="predicted"/>
<sequence length="175" mass="20677">MKTALTIILYLIGFLTFGQKNKLVDNRKNIVKIEPEILDSLYVKALNNRIDLLLQSGWHYIEMNEYGSRIKNLNVSERYKFLTNDELVDLSIKENKTINVLRVVHNQISKDTIDINFRYVGIKRKHKFHFAKRSSFKNEDIGDKNGYQSDIRFVFDSSTNNWKIIQNRFVTINDE</sequence>
<evidence type="ECO:0008006" key="3">
    <source>
        <dbReference type="Google" id="ProtNLM"/>
    </source>
</evidence>
<dbReference type="EMBL" id="JAQGEF010000023">
    <property type="protein sequence ID" value="MDA3616156.1"/>
    <property type="molecule type" value="Genomic_DNA"/>
</dbReference>
<gene>
    <name evidence="1" type="ORF">O3P16_15170</name>
</gene>
<evidence type="ECO:0000313" key="2">
    <source>
        <dbReference type="Proteomes" id="UP001210231"/>
    </source>
</evidence>
<protein>
    <recommendedName>
        <fullName evidence="3">DUF4440 domain-containing protein</fullName>
    </recommendedName>
</protein>
<name>A0ABT4UMS7_9BACT</name>
<reference evidence="1 2" key="1">
    <citation type="submission" date="2022-12" db="EMBL/GenBank/DDBJ databases">
        <title>Chitinophagaceae gen. sp. nov., a new member of the family Chitinophagaceae, isolated from soil in a chemical factory.</title>
        <authorList>
            <person name="Ke Z."/>
        </authorList>
    </citation>
    <scope>NUCLEOTIDE SEQUENCE [LARGE SCALE GENOMIC DNA]</scope>
    <source>
        <strain evidence="1 2">LY-5</strain>
    </source>
</reference>
<dbReference type="RefSeq" id="WP_407032486.1">
    <property type="nucleotide sequence ID" value="NZ_JAQGEF010000023.1"/>
</dbReference>